<dbReference type="GO" id="GO:0008168">
    <property type="term" value="F:methyltransferase activity"/>
    <property type="evidence" value="ECO:0007669"/>
    <property type="project" value="UniProtKB-KW"/>
</dbReference>
<dbReference type="SUPFAM" id="SSF53335">
    <property type="entry name" value="S-adenosyl-L-methionine-dependent methyltransferases"/>
    <property type="match status" value="1"/>
</dbReference>
<evidence type="ECO:0000256" key="4">
    <source>
        <dbReference type="SAM" id="MobiDB-lite"/>
    </source>
</evidence>
<evidence type="ECO:0000313" key="7">
    <source>
        <dbReference type="Proteomes" id="UP001551482"/>
    </source>
</evidence>
<evidence type="ECO:0000313" key="6">
    <source>
        <dbReference type="EMBL" id="MEU8137837.1"/>
    </source>
</evidence>
<keyword evidence="3" id="KW-0949">S-adenosyl-L-methionine</keyword>
<dbReference type="Pfam" id="PF13649">
    <property type="entry name" value="Methyltransf_25"/>
    <property type="match status" value="1"/>
</dbReference>
<dbReference type="PANTHER" id="PTHR43464:SF19">
    <property type="entry name" value="UBIQUINONE BIOSYNTHESIS O-METHYLTRANSFERASE, MITOCHONDRIAL"/>
    <property type="match status" value="1"/>
</dbReference>
<gene>
    <name evidence="6" type="ORF">AB0C36_30540</name>
</gene>
<proteinExistence type="predicted"/>
<keyword evidence="2" id="KW-0808">Transferase</keyword>
<evidence type="ECO:0000256" key="1">
    <source>
        <dbReference type="ARBA" id="ARBA00022603"/>
    </source>
</evidence>
<evidence type="ECO:0000256" key="3">
    <source>
        <dbReference type="ARBA" id="ARBA00022691"/>
    </source>
</evidence>
<reference evidence="6 7" key="1">
    <citation type="submission" date="2024-06" db="EMBL/GenBank/DDBJ databases">
        <title>The Natural Products Discovery Center: Release of the First 8490 Sequenced Strains for Exploring Actinobacteria Biosynthetic Diversity.</title>
        <authorList>
            <person name="Kalkreuter E."/>
            <person name="Kautsar S.A."/>
            <person name="Yang D."/>
            <person name="Bader C.D."/>
            <person name="Teijaro C.N."/>
            <person name="Fluegel L."/>
            <person name="Davis C.M."/>
            <person name="Simpson J.R."/>
            <person name="Lauterbach L."/>
            <person name="Steele A.D."/>
            <person name="Gui C."/>
            <person name="Meng S."/>
            <person name="Li G."/>
            <person name="Viehrig K."/>
            <person name="Ye F."/>
            <person name="Su P."/>
            <person name="Kiefer A.F."/>
            <person name="Nichols A."/>
            <person name="Cepeda A.J."/>
            <person name="Yan W."/>
            <person name="Fan B."/>
            <person name="Jiang Y."/>
            <person name="Adhikari A."/>
            <person name="Zheng C.-J."/>
            <person name="Schuster L."/>
            <person name="Cowan T.M."/>
            <person name="Smanski M.J."/>
            <person name="Chevrette M.G."/>
            <person name="De Carvalho L.P.S."/>
            <person name="Shen B."/>
        </authorList>
    </citation>
    <scope>NUCLEOTIDE SEQUENCE [LARGE SCALE GENOMIC DNA]</scope>
    <source>
        <strain evidence="6 7">NPDC048946</strain>
    </source>
</reference>
<dbReference type="Gene3D" id="3.40.50.150">
    <property type="entry name" value="Vaccinia Virus protein VP39"/>
    <property type="match status" value="1"/>
</dbReference>
<dbReference type="RefSeq" id="WP_358360319.1">
    <property type="nucleotide sequence ID" value="NZ_JBEZFP010000101.1"/>
</dbReference>
<name>A0ABV3DQ01_9ACTN</name>
<dbReference type="EMBL" id="JBEZFP010000101">
    <property type="protein sequence ID" value="MEU8137837.1"/>
    <property type="molecule type" value="Genomic_DNA"/>
</dbReference>
<keyword evidence="7" id="KW-1185">Reference proteome</keyword>
<comment type="caution">
    <text evidence="6">The sequence shown here is derived from an EMBL/GenBank/DDBJ whole genome shotgun (WGS) entry which is preliminary data.</text>
</comment>
<accession>A0ABV3DQ01</accession>
<feature type="compositionally biased region" description="Polar residues" evidence="4">
    <location>
        <begin position="195"/>
        <end position="206"/>
    </location>
</feature>
<dbReference type="GO" id="GO:0032259">
    <property type="term" value="P:methylation"/>
    <property type="evidence" value="ECO:0007669"/>
    <property type="project" value="UniProtKB-KW"/>
</dbReference>
<keyword evidence="1 6" id="KW-0489">Methyltransferase</keyword>
<evidence type="ECO:0000259" key="5">
    <source>
        <dbReference type="Pfam" id="PF13649"/>
    </source>
</evidence>
<dbReference type="InterPro" id="IPR029063">
    <property type="entry name" value="SAM-dependent_MTases_sf"/>
</dbReference>
<dbReference type="InterPro" id="IPR041698">
    <property type="entry name" value="Methyltransf_25"/>
</dbReference>
<evidence type="ECO:0000256" key="2">
    <source>
        <dbReference type="ARBA" id="ARBA00022679"/>
    </source>
</evidence>
<protein>
    <submittedName>
        <fullName evidence="6">Methyltransferase domain-containing protein</fullName>
    </submittedName>
</protein>
<feature type="domain" description="Methyltransferase" evidence="5">
    <location>
        <begin position="50"/>
        <end position="143"/>
    </location>
</feature>
<dbReference type="Proteomes" id="UP001551482">
    <property type="component" value="Unassembled WGS sequence"/>
</dbReference>
<dbReference type="PANTHER" id="PTHR43464">
    <property type="entry name" value="METHYLTRANSFERASE"/>
    <property type="match status" value="1"/>
</dbReference>
<sequence length="215" mass="23089">MQQADRDTDTDSAAYWENHYSRLDTRWGTKPNIVLKDLVTDLAPTPGAALDLGCGHGGDAIWLAAIGWDVTAVDVARTALDRVAEGARAAGVSDRVHPVRHDLARTFPEGEFGLVSASYFHTPVEIPRVQVLRRAAEAVAPDGLLVVVEHASAAPWSSHVGPDVRFPTAQESLDSLQLGEGWHTERCDAPRRTATGPQGQSASVTDNVIALRRTG</sequence>
<dbReference type="CDD" id="cd02440">
    <property type="entry name" value="AdoMet_MTases"/>
    <property type="match status" value="1"/>
</dbReference>
<organism evidence="6 7">
    <name type="scientific">Streptodolium elevatio</name>
    <dbReference type="NCBI Taxonomy" id="3157996"/>
    <lineage>
        <taxon>Bacteria</taxon>
        <taxon>Bacillati</taxon>
        <taxon>Actinomycetota</taxon>
        <taxon>Actinomycetes</taxon>
        <taxon>Kitasatosporales</taxon>
        <taxon>Streptomycetaceae</taxon>
        <taxon>Streptodolium</taxon>
    </lineage>
</organism>
<feature type="region of interest" description="Disordered" evidence="4">
    <location>
        <begin position="188"/>
        <end position="207"/>
    </location>
</feature>